<evidence type="ECO:0000256" key="2">
    <source>
        <dbReference type="SAM" id="Phobius"/>
    </source>
</evidence>
<feature type="transmembrane region" description="Helical" evidence="2">
    <location>
        <begin position="232"/>
        <end position="253"/>
    </location>
</feature>
<dbReference type="RefSeq" id="WP_213003797.1">
    <property type="nucleotide sequence ID" value="NZ_BAAATW010000026.1"/>
</dbReference>
<comment type="caution">
    <text evidence="3">The sequence shown here is derived from an EMBL/GenBank/DDBJ whole genome shotgun (WGS) entry which is preliminary data.</text>
</comment>
<evidence type="ECO:0000313" key="4">
    <source>
        <dbReference type="Proteomes" id="UP000680865"/>
    </source>
</evidence>
<dbReference type="Proteomes" id="UP000680865">
    <property type="component" value="Unassembled WGS sequence"/>
</dbReference>
<evidence type="ECO:0008006" key="5">
    <source>
        <dbReference type="Google" id="ProtNLM"/>
    </source>
</evidence>
<sequence length="448" mass="45780">MPEPSAFPQARYQAQTLADAGEVAQAQAVLEHAIDQGKPGLAEGDPELLATIRQLAALHTRLDDPTAARRLLEEAMAGAHRLPDTDPLRLMLTYDLAVVAEQLANRHEARTNFTRVAQFGPATLGPDHWAVTNARTYLQNGTLPASPDFPGTSPTAPPPLPPPVTPPSGPPFSGPPSSGPPFSGPPISGPPISGPPSSGPPFYGQPTSGVPISATPSSTAPFAVPPASPRKWWMIAAAAIVVAALVVTGVVLLRPDNPANPAPLALTPTPSPAVTSQAPSAPSQAPSPTTPPSAAPSATPTTPPPTTTPAKPPATTRPTTNPPAATRITSPANGSLATWSFQAKFSLSPSDAAAKGTVLALSICVSGRCYLDGKVSSAPYPIHLGSSADEGVGLAWQLRVDRLSDSAFGGLMAERDSEIANGTWGEKGTSMSGLNKAPVSAVTVTKKT</sequence>
<organism evidence="3 4">
    <name type="scientific">Winogradskya consettensis</name>
    <dbReference type="NCBI Taxonomy" id="113560"/>
    <lineage>
        <taxon>Bacteria</taxon>
        <taxon>Bacillati</taxon>
        <taxon>Actinomycetota</taxon>
        <taxon>Actinomycetes</taxon>
        <taxon>Micromonosporales</taxon>
        <taxon>Micromonosporaceae</taxon>
        <taxon>Winogradskya</taxon>
    </lineage>
</organism>
<feature type="region of interest" description="Disordered" evidence="1">
    <location>
        <begin position="263"/>
        <end position="331"/>
    </location>
</feature>
<feature type="region of interest" description="Disordered" evidence="1">
    <location>
        <begin position="140"/>
        <end position="223"/>
    </location>
</feature>
<keyword evidence="4" id="KW-1185">Reference proteome</keyword>
<name>A0A919VXN3_9ACTN</name>
<dbReference type="Gene3D" id="1.25.40.10">
    <property type="entry name" value="Tetratricopeptide repeat domain"/>
    <property type="match status" value="1"/>
</dbReference>
<keyword evidence="2" id="KW-0472">Membrane</keyword>
<dbReference type="AlphaFoldDB" id="A0A919VXN3"/>
<proteinExistence type="predicted"/>
<feature type="compositionally biased region" description="Low complexity" evidence="1">
    <location>
        <begin position="313"/>
        <end position="326"/>
    </location>
</feature>
<dbReference type="PRINTS" id="PR01217">
    <property type="entry name" value="PRICHEXTENSN"/>
</dbReference>
<feature type="compositionally biased region" description="Pro residues" evidence="1">
    <location>
        <begin position="301"/>
        <end position="312"/>
    </location>
</feature>
<keyword evidence="2" id="KW-1133">Transmembrane helix</keyword>
<dbReference type="SUPFAM" id="SSF48452">
    <property type="entry name" value="TPR-like"/>
    <property type="match status" value="1"/>
</dbReference>
<dbReference type="InterPro" id="IPR011990">
    <property type="entry name" value="TPR-like_helical_dom_sf"/>
</dbReference>
<keyword evidence="2" id="KW-0812">Transmembrane</keyword>
<reference evidence="3" key="1">
    <citation type="submission" date="2021-03" db="EMBL/GenBank/DDBJ databases">
        <title>Whole genome shotgun sequence of Actinoplanes consettensis NBRC 14913.</title>
        <authorList>
            <person name="Komaki H."/>
            <person name="Tamura T."/>
        </authorList>
    </citation>
    <scope>NUCLEOTIDE SEQUENCE</scope>
    <source>
        <strain evidence="3">NBRC 14913</strain>
    </source>
</reference>
<feature type="compositionally biased region" description="Low complexity" evidence="1">
    <location>
        <begin position="263"/>
        <end position="287"/>
    </location>
</feature>
<accession>A0A919VXN3</accession>
<evidence type="ECO:0000256" key="1">
    <source>
        <dbReference type="SAM" id="MobiDB-lite"/>
    </source>
</evidence>
<protein>
    <recommendedName>
        <fullName evidence="5">Tetratricopeptide repeat protein</fullName>
    </recommendedName>
</protein>
<feature type="compositionally biased region" description="Pro residues" evidence="1">
    <location>
        <begin position="155"/>
        <end position="199"/>
    </location>
</feature>
<dbReference type="EMBL" id="BOQP01000080">
    <property type="protein sequence ID" value="GIM85290.1"/>
    <property type="molecule type" value="Genomic_DNA"/>
</dbReference>
<feature type="compositionally biased region" description="Polar residues" evidence="1">
    <location>
        <begin position="205"/>
        <end position="220"/>
    </location>
</feature>
<gene>
    <name evidence="3" type="ORF">Aco04nite_95600</name>
</gene>
<evidence type="ECO:0000313" key="3">
    <source>
        <dbReference type="EMBL" id="GIM85290.1"/>
    </source>
</evidence>